<dbReference type="InterPro" id="IPR043550">
    <property type="entry name" value="EHMT1/EHMT2"/>
</dbReference>
<dbReference type="Proteomes" id="UP000001631">
    <property type="component" value="Unassembled WGS sequence"/>
</dbReference>
<protein>
    <submittedName>
        <fullName evidence="2">SET domain-containing protein</fullName>
    </submittedName>
</protein>
<dbReference type="PANTHER" id="PTHR46307">
    <property type="entry name" value="G9A, ISOFORM B"/>
    <property type="match status" value="1"/>
</dbReference>
<dbReference type="PROSITE" id="PS50280">
    <property type="entry name" value="SET"/>
    <property type="match status" value="1"/>
</dbReference>
<dbReference type="PANTHER" id="PTHR46307:SF4">
    <property type="entry name" value="G9A, ISOFORM B"/>
    <property type="match status" value="1"/>
</dbReference>
<gene>
    <name evidence="2" type="ORF">HCBG_02861</name>
</gene>
<dbReference type="VEuPathDB" id="FungiDB:I7I50_05279"/>
<proteinExistence type="predicted"/>
<dbReference type="GeneID" id="69035877"/>
<dbReference type="AlphaFoldDB" id="C0NHN9"/>
<name>C0NHN9_AJECG</name>
<dbReference type="GO" id="GO:0000122">
    <property type="term" value="P:negative regulation of transcription by RNA polymerase II"/>
    <property type="evidence" value="ECO:0007669"/>
    <property type="project" value="TreeGrafter"/>
</dbReference>
<reference evidence="2" key="1">
    <citation type="submission" date="2009-02" db="EMBL/GenBank/DDBJ databases">
        <title>The Genome Sequence of Ajellomyces capsulatus strain G186AR.</title>
        <authorList>
            <consortium name="The Broad Institute Genome Sequencing Platform"/>
            <person name="Champion M."/>
            <person name="Cuomo C."/>
            <person name="Ma L.-J."/>
            <person name="Henn M.R."/>
            <person name="Sil A."/>
            <person name="Goldman B."/>
            <person name="Young S.K."/>
            <person name="Kodira C.D."/>
            <person name="Zeng Q."/>
            <person name="Koehrsen M."/>
            <person name="Alvarado L."/>
            <person name="Berlin A."/>
            <person name="Borenstein D."/>
            <person name="Chen Z."/>
            <person name="Engels R."/>
            <person name="Freedman E."/>
            <person name="Gellesch M."/>
            <person name="Goldberg J."/>
            <person name="Griggs A."/>
            <person name="Gujja S."/>
            <person name="Heiman D."/>
            <person name="Hepburn T."/>
            <person name="Howarth C."/>
            <person name="Jen D."/>
            <person name="Larson L."/>
            <person name="Lewis B."/>
            <person name="Mehta T."/>
            <person name="Park D."/>
            <person name="Pearson M."/>
            <person name="Roberts A."/>
            <person name="Saif S."/>
            <person name="Shea T."/>
            <person name="Shenoy N."/>
            <person name="Sisk P."/>
            <person name="Stolte C."/>
            <person name="Sykes S."/>
            <person name="Walk T."/>
            <person name="White J."/>
            <person name="Yandava C."/>
            <person name="Klein B."/>
            <person name="McEwen J.G."/>
            <person name="Puccia R."/>
            <person name="Goldman G.H."/>
            <person name="Felipe M.S."/>
            <person name="Nino-Vega G."/>
            <person name="San-Blas G."/>
            <person name="Taylor J."/>
            <person name="Mendoza L."/>
            <person name="Galagan J."/>
            <person name="Nusbaum C."/>
            <person name="Birren B."/>
        </authorList>
    </citation>
    <scope>NUCLEOTIDE SEQUENCE</scope>
    <source>
        <strain evidence="2">G186AR</strain>
    </source>
</reference>
<dbReference type="STRING" id="447093.C0NHN9"/>
<sequence>MPTDSKAQALLIIEQIYLDIHLASQPKNENSTDCSLATPNIFMDTAERILKSVSEAMMRQEDPCSMQLQRLIDLGKSLGWMMLAICSHSTHFADAANDNDKLWQELYTLIGSNAISIELFAKTRRLSWHPILPRALRPGEGGKLAVNPREPYPYVIKLDACAIYHPKYYGLKQQNITKSVYMTTEGFDPSQNLRRQPGDGNCAMCGSPQLCACDIQLADETNPLLELREYPDRGVGVRSLRSIKAGTYIGQYVGEIREPAARKGTTYALHHTLRNRSIGVIDAAIYGNWTRYMNHSCRTGVIFVSAVVGNSACVLVRAIRDIEIFEEITVDYGAAYFAPRGRVCKCGEEGCRYKEEAEVGGRERVKENLKGEEVGGRRKCVWLLHVLHQVARSYVNLDTTPIRKIFYNSERREGGNASYTKLGISQS</sequence>
<evidence type="ECO:0000259" key="1">
    <source>
        <dbReference type="PROSITE" id="PS50280"/>
    </source>
</evidence>
<evidence type="ECO:0000313" key="3">
    <source>
        <dbReference type="Proteomes" id="UP000001631"/>
    </source>
</evidence>
<dbReference type="InParanoid" id="C0NHN9"/>
<dbReference type="HOGENOM" id="CLU_038074_0_0_1"/>
<dbReference type="EMBL" id="GG663365">
    <property type="protein sequence ID" value="EEH09324.1"/>
    <property type="molecule type" value="Genomic_DNA"/>
</dbReference>
<keyword evidence="3" id="KW-1185">Reference proteome</keyword>
<dbReference type="Gene3D" id="2.170.270.10">
    <property type="entry name" value="SET domain"/>
    <property type="match status" value="1"/>
</dbReference>
<dbReference type="InterPro" id="IPR001214">
    <property type="entry name" value="SET_dom"/>
</dbReference>
<dbReference type="SUPFAM" id="SSF82199">
    <property type="entry name" value="SET domain"/>
    <property type="match status" value="1"/>
</dbReference>
<dbReference type="GO" id="GO:0000785">
    <property type="term" value="C:chromatin"/>
    <property type="evidence" value="ECO:0007669"/>
    <property type="project" value="TreeGrafter"/>
</dbReference>
<dbReference type="InterPro" id="IPR046341">
    <property type="entry name" value="SET_dom_sf"/>
</dbReference>
<feature type="domain" description="SET" evidence="1">
    <location>
        <begin position="223"/>
        <end position="333"/>
    </location>
</feature>
<dbReference type="SMART" id="SM00317">
    <property type="entry name" value="SET"/>
    <property type="match status" value="1"/>
</dbReference>
<evidence type="ECO:0000313" key="2">
    <source>
        <dbReference type="EMBL" id="EEH09324.1"/>
    </source>
</evidence>
<organism evidence="2 3">
    <name type="scientific">Ajellomyces capsulatus (strain G186AR / H82 / ATCC MYA-2454 / RMSCC 2432)</name>
    <name type="common">Darling's disease fungus</name>
    <name type="synonym">Histoplasma capsulatum</name>
    <dbReference type="NCBI Taxonomy" id="447093"/>
    <lineage>
        <taxon>Eukaryota</taxon>
        <taxon>Fungi</taxon>
        <taxon>Dikarya</taxon>
        <taxon>Ascomycota</taxon>
        <taxon>Pezizomycotina</taxon>
        <taxon>Eurotiomycetes</taxon>
        <taxon>Eurotiomycetidae</taxon>
        <taxon>Onygenales</taxon>
        <taxon>Ajellomycetaceae</taxon>
        <taxon>Histoplasma</taxon>
    </lineage>
</organism>
<dbReference type="GO" id="GO:0005634">
    <property type="term" value="C:nucleus"/>
    <property type="evidence" value="ECO:0007669"/>
    <property type="project" value="TreeGrafter"/>
</dbReference>
<dbReference type="Pfam" id="PF00856">
    <property type="entry name" value="SET"/>
    <property type="match status" value="1"/>
</dbReference>
<dbReference type="RefSeq" id="XP_045289805.1">
    <property type="nucleotide sequence ID" value="XM_045429910.1"/>
</dbReference>
<dbReference type="GO" id="GO:0046974">
    <property type="term" value="F:histone H3K9 methyltransferase activity"/>
    <property type="evidence" value="ECO:0007669"/>
    <property type="project" value="TreeGrafter"/>
</dbReference>
<accession>C0NHN9</accession>